<evidence type="ECO:0000313" key="1">
    <source>
        <dbReference type="EMBL" id="SEG74290.1"/>
    </source>
</evidence>
<gene>
    <name evidence="1" type="ORF">SAMN04488244_1479</name>
</gene>
<reference evidence="2" key="1">
    <citation type="submission" date="2016-10" db="EMBL/GenBank/DDBJ databases">
        <authorList>
            <person name="Varghese N."/>
            <person name="Submissions S."/>
        </authorList>
    </citation>
    <scope>NUCLEOTIDE SEQUENCE [LARGE SCALE GENOMIC DNA]</scope>
    <source>
        <strain evidence="2">CGMCC 1.7062</strain>
    </source>
</reference>
<dbReference type="RefSeq" id="WP_103882792.1">
    <property type="nucleotide sequence ID" value="NZ_FNVG01000047.1"/>
</dbReference>
<keyword evidence="2" id="KW-1185">Reference proteome</keyword>
<dbReference type="NCBIfam" id="TIGR01863">
    <property type="entry name" value="cas_Csd1"/>
    <property type="match status" value="1"/>
</dbReference>
<accession>A0A1H6CMX7</accession>
<dbReference type="EMBL" id="FNVG01000047">
    <property type="protein sequence ID" value="SEG74290.1"/>
    <property type="molecule type" value="Genomic_DNA"/>
</dbReference>
<evidence type="ECO:0000313" key="2">
    <source>
        <dbReference type="Proteomes" id="UP000236721"/>
    </source>
</evidence>
<sequence>MNLVSALANSYEALVEQYPEDIWLVSHVKKQAHIEVAIDMQGRLIPSLTKLLEGNEAKTLIPVTESSANRSGAKIAPHPLCEELSYIAKDLPNLKQEKYAAYMEQLNDWCNSEYSTPKLLAIRNYLEEGTVFKDLSELFELPIKYRNESGKNTPIKVDKTFIRWAVVAPKILDTSTQSDKEIIESWQRYEARFGETDFCFLDAKSVRCATRHPRFLRSSADGAKIISSNDSSGFTYLGKFTDANQVANISYLNSQKAHSSLRCLIEKQGVKIKQKGNEPLVFVSWSPRGKPIPEPTEPDFNDLASFLDETDSVDHTQDLGRTYANQLKRYFNGIKTKNQLDDNDQIALLGLDSATPGRMGILYYRETIAKEFLARLEQWQRDLGWQQRVKINEQWQWVNSAPSLYRVLDGVYGDVLKSADTLKKNLITRLYPTIVEGKPLPQDIMQSAFHRAINRVAYKSDKTGKSEHWLQNLGITCSLIKGFYTRTTNSTIQKEYPMALQQENASRDYLFGRLLAVANKVEKIALSKSEANRLTTAERFMTQFVNRPSSTWLNITNALVPYQQRLFNSYQGYDTASKTLISQITDMFEPADFTSNQKLSPEFLLGFHNQMMWLETHSIEKGQWVKKVTAEHATESLEETV</sequence>
<organism evidence="1 2">
    <name type="scientific">Vibrio hangzhouensis</name>
    <dbReference type="NCBI Taxonomy" id="462991"/>
    <lineage>
        <taxon>Bacteria</taxon>
        <taxon>Pseudomonadati</taxon>
        <taxon>Pseudomonadota</taxon>
        <taxon>Gammaproteobacteria</taxon>
        <taxon>Vibrionales</taxon>
        <taxon>Vibrionaceae</taxon>
        <taxon>Vibrio</taxon>
    </lineage>
</organism>
<name>A0A1H6CMX7_9VIBR</name>
<dbReference type="OrthoDB" id="5389988at2"/>
<dbReference type="Proteomes" id="UP000236721">
    <property type="component" value="Unassembled WGS sequence"/>
</dbReference>
<dbReference type="AlphaFoldDB" id="A0A1H6CMX7"/>
<dbReference type="InterPro" id="IPR010144">
    <property type="entry name" value="CRISPR-assoc_prot_Csd1-typ"/>
</dbReference>
<dbReference type="Pfam" id="PF09709">
    <property type="entry name" value="Cas_Csd1"/>
    <property type="match status" value="1"/>
</dbReference>
<proteinExistence type="predicted"/>
<protein>
    <submittedName>
        <fullName evidence="1">CRISPR-associated protein, Csd1 family</fullName>
    </submittedName>
</protein>